<protein>
    <submittedName>
        <fullName evidence="2">Uncharacterized protein</fullName>
    </submittedName>
</protein>
<keyword evidence="1" id="KW-0812">Transmembrane</keyword>
<evidence type="ECO:0000256" key="1">
    <source>
        <dbReference type="SAM" id="Phobius"/>
    </source>
</evidence>
<evidence type="ECO:0000313" key="2">
    <source>
        <dbReference type="EMBL" id="XDJ14712.1"/>
    </source>
</evidence>
<organism evidence="2">
    <name type="scientific">Pseudomonas phage RVTF4</name>
    <dbReference type="NCBI Taxonomy" id="3236931"/>
    <lineage>
        <taxon>Viruses</taxon>
    </lineage>
</organism>
<feature type="transmembrane region" description="Helical" evidence="1">
    <location>
        <begin position="41"/>
        <end position="61"/>
    </location>
</feature>
<reference evidence="2" key="1">
    <citation type="submission" date="2024-07" db="EMBL/GenBank/DDBJ databases">
        <authorList>
            <person name="Bringhurst R.M."/>
            <person name="Homer T.E."/>
        </authorList>
    </citation>
    <scope>NUCLEOTIDE SEQUENCE</scope>
</reference>
<accession>A0AB39CCY1</accession>
<keyword evidence="1" id="KW-0472">Membrane</keyword>
<proteinExistence type="predicted"/>
<name>A0AB39CCY1_9VIRU</name>
<dbReference type="EMBL" id="PQ015378">
    <property type="protein sequence ID" value="XDJ14712.1"/>
    <property type="molecule type" value="Genomic_DNA"/>
</dbReference>
<dbReference type="PROSITE" id="PS51257">
    <property type="entry name" value="PROKAR_LIPOPROTEIN"/>
    <property type="match status" value="1"/>
</dbReference>
<sequence>MRVFAVIFLLCVTVVLGACIWRDRKYPRLKKGWDKCWQHRLALGGLFGMIVCFLMMLILWLI</sequence>
<keyword evidence="1" id="KW-1133">Transmembrane helix</keyword>